<sequence>MFKQLWEKYRVSNFRTNVLFCLILSVNVALLLFACGDMSIHHREAAGVFYSNDLAFMIARYSLSLFGQNDYALRLPFILIHICNMFLLYRISRLYLQKPRDSLIVVLIYALLPGVIFSALFVLKSGLIICITFLCCYYQIRFNKMPYFTMLIAAFVDGSFAILFFAFFFFTLKNKNMWGMFISLLLFALNMYLFGLDISGIPRNHFLSNLGQMMIFFSPLFLIYYCYTLINALKKQNNILVHIGAVSMFFVVLLSIRQNVDLESLFPMSVVALPVAVRQFFADMRMRLKPYRMAYVRRFTIILILLFAQSFVLYANKILYLFDVKSHFASSYYISKDLAKALRQKGIESIDVGNHRLALSLRFYGIEQAQSPYLLPTNDLSQTYENEIPIVYLGKKIAAFIILPSKQSTPIATTQAHTKQKDKDSKHIHTPHTTHKSNAPSP</sequence>
<feature type="transmembrane region" description="Helical" evidence="2">
    <location>
        <begin position="301"/>
        <end position="322"/>
    </location>
</feature>
<feature type="transmembrane region" description="Helical" evidence="2">
    <location>
        <begin position="146"/>
        <end position="170"/>
    </location>
</feature>
<feature type="region of interest" description="Disordered" evidence="1">
    <location>
        <begin position="411"/>
        <end position="442"/>
    </location>
</feature>
<evidence type="ECO:0000256" key="1">
    <source>
        <dbReference type="SAM" id="MobiDB-lite"/>
    </source>
</evidence>
<keyword evidence="2" id="KW-1133">Transmembrane helix</keyword>
<evidence type="ECO:0000313" key="3">
    <source>
        <dbReference type="EMBL" id="XAM17319.1"/>
    </source>
</evidence>
<protein>
    <recommendedName>
        <fullName evidence="5">Integral membrane protein</fullName>
    </recommendedName>
</protein>
<evidence type="ECO:0008006" key="5">
    <source>
        <dbReference type="Google" id="ProtNLM"/>
    </source>
</evidence>
<dbReference type="EMBL" id="CP145316">
    <property type="protein sequence ID" value="XAM17319.1"/>
    <property type="molecule type" value="Genomic_DNA"/>
</dbReference>
<keyword evidence="2" id="KW-0472">Membrane</keyword>
<feature type="transmembrane region" description="Helical" evidence="2">
    <location>
        <begin position="103"/>
        <end position="134"/>
    </location>
</feature>
<accession>A0ABZ3F4K0</accession>
<keyword evidence="2" id="KW-0812">Transmembrane</keyword>
<name>A0ABZ3F4K0_9HELI</name>
<evidence type="ECO:0000256" key="2">
    <source>
        <dbReference type="SAM" id="Phobius"/>
    </source>
</evidence>
<feature type="transmembrane region" description="Helical" evidence="2">
    <location>
        <begin position="12"/>
        <end position="34"/>
    </location>
</feature>
<feature type="transmembrane region" description="Helical" evidence="2">
    <location>
        <begin position="71"/>
        <end position="91"/>
    </location>
</feature>
<dbReference type="PROSITE" id="PS51257">
    <property type="entry name" value="PROKAR_LIPOPROTEIN"/>
    <property type="match status" value="1"/>
</dbReference>
<feature type="transmembrane region" description="Helical" evidence="2">
    <location>
        <begin position="177"/>
        <end position="194"/>
    </location>
</feature>
<reference evidence="3 4" key="1">
    <citation type="submission" date="2024-02" db="EMBL/GenBank/DDBJ databases">
        <title>Genome and pathogenicity analysis of Helicobacter mastomyrinus isolated from mice.</title>
        <authorList>
            <person name="Zhu L."/>
        </authorList>
    </citation>
    <scope>NUCLEOTIDE SEQUENCE [LARGE SCALE GENOMIC DNA]</scope>
    <source>
        <strain evidence="3 4">Hm-17</strain>
    </source>
</reference>
<feature type="transmembrane region" description="Helical" evidence="2">
    <location>
        <begin position="239"/>
        <end position="258"/>
    </location>
</feature>
<evidence type="ECO:0000313" key="4">
    <source>
        <dbReference type="Proteomes" id="UP001434737"/>
    </source>
</evidence>
<proteinExistence type="predicted"/>
<dbReference type="Proteomes" id="UP001434737">
    <property type="component" value="Chromosome"/>
</dbReference>
<keyword evidence="4" id="KW-1185">Reference proteome</keyword>
<organism evidence="3 4">
    <name type="scientific">Helicobacter mastomyrinus</name>
    <dbReference type="NCBI Taxonomy" id="287948"/>
    <lineage>
        <taxon>Bacteria</taxon>
        <taxon>Pseudomonadati</taxon>
        <taxon>Campylobacterota</taxon>
        <taxon>Epsilonproteobacteria</taxon>
        <taxon>Campylobacterales</taxon>
        <taxon>Helicobacteraceae</taxon>
        <taxon>Helicobacter</taxon>
    </lineage>
</organism>
<gene>
    <name evidence="3" type="ORF">V3I05_06420</name>
</gene>
<dbReference type="RefSeq" id="WP_300447679.1">
    <property type="nucleotide sequence ID" value="NZ_CP145316.1"/>
</dbReference>
<feature type="transmembrane region" description="Helical" evidence="2">
    <location>
        <begin position="206"/>
        <end position="227"/>
    </location>
</feature>
<feature type="transmembrane region" description="Helical" evidence="2">
    <location>
        <begin position="264"/>
        <end position="281"/>
    </location>
</feature>